<dbReference type="SUPFAM" id="SSF55729">
    <property type="entry name" value="Acyl-CoA N-acyltransferases (Nat)"/>
    <property type="match status" value="1"/>
</dbReference>
<dbReference type="PROSITE" id="PS51186">
    <property type="entry name" value="GNAT"/>
    <property type="match status" value="1"/>
</dbReference>
<dbReference type="Gene3D" id="3.40.630.30">
    <property type="match status" value="1"/>
</dbReference>
<comment type="caution">
    <text evidence="2">The sequence shown here is derived from an EMBL/GenBank/DDBJ whole genome shotgun (WGS) entry which is preliminary data.</text>
</comment>
<dbReference type="RefSeq" id="WP_344304962.1">
    <property type="nucleotide sequence ID" value="NZ_BAAAQQ010000013.1"/>
</dbReference>
<evidence type="ECO:0000313" key="3">
    <source>
        <dbReference type="Proteomes" id="UP001500575"/>
    </source>
</evidence>
<feature type="domain" description="N-acetyltransferase" evidence="1">
    <location>
        <begin position="11"/>
        <end position="177"/>
    </location>
</feature>
<dbReference type="PANTHER" id="PTHR43792">
    <property type="entry name" value="GNAT FAMILY, PUTATIVE (AFU_ORTHOLOGUE AFUA_3G00765)-RELATED-RELATED"/>
    <property type="match status" value="1"/>
</dbReference>
<dbReference type="InterPro" id="IPR000182">
    <property type="entry name" value="GNAT_dom"/>
</dbReference>
<organism evidence="2 3">
    <name type="scientific">Nocardioides bigeumensis</name>
    <dbReference type="NCBI Taxonomy" id="433657"/>
    <lineage>
        <taxon>Bacteria</taxon>
        <taxon>Bacillati</taxon>
        <taxon>Actinomycetota</taxon>
        <taxon>Actinomycetes</taxon>
        <taxon>Propionibacteriales</taxon>
        <taxon>Nocardioidaceae</taxon>
        <taxon>Nocardioides</taxon>
    </lineage>
</organism>
<dbReference type="InterPro" id="IPR051531">
    <property type="entry name" value="N-acetyltransferase"/>
</dbReference>
<dbReference type="EMBL" id="BAAAQQ010000013">
    <property type="protein sequence ID" value="GAA2130716.1"/>
    <property type="molecule type" value="Genomic_DNA"/>
</dbReference>
<dbReference type="InterPro" id="IPR016181">
    <property type="entry name" value="Acyl_CoA_acyltransferase"/>
</dbReference>
<evidence type="ECO:0000313" key="2">
    <source>
        <dbReference type="EMBL" id="GAA2130716.1"/>
    </source>
</evidence>
<sequence length="182" mass="20009">MTLPRLTTGRLDLEPAGPEHLERFVELNSDPDVMRFLLGRAATRAEVEAEWERRLGPWSDVARGLGYWCGFESGTFVGWWSASAYAPDPSVAGVGYRLVSAAWGRGLASEGVTAAVAHAFTVPGILRCAASTMAVNVASRRVLEKAGFRHVDSYVGEWDDPLPGWEEGEVVYALQRDDWLVR</sequence>
<dbReference type="Proteomes" id="UP001500575">
    <property type="component" value="Unassembled WGS sequence"/>
</dbReference>
<evidence type="ECO:0000259" key="1">
    <source>
        <dbReference type="PROSITE" id="PS51186"/>
    </source>
</evidence>
<dbReference type="PANTHER" id="PTHR43792:SF16">
    <property type="entry name" value="N-ACETYLTRANSFERASE DOMAIN-CONTAINING PROTEIN"/>
    <property type="match status" value="1"/>
</dbReference>
<gene>
    <name evidence="2" type="ORF">GCM10009843_33530</name>
</gene>
<name>A0ABP5KHR0_9ACTN</name>
<protein>
    <submittedName>
        <fullName evidence="2">GNAT family N-acetyltransferase</fullName>
    </submittedName>
</protein>
<keyword evidence="3" id="KW-1185">Reference proteome</keyword>
<proteinExistence type="predicted"/>
<dbReference type="Pfam" id="PF13302">
    <property type="entry name" value="Acetyltransf_3"/>
    <property type="match status" value="1"/>
</dbReference>
<reference evidence="3" key="1">
    <citation type="journal article" date="2019" name="Int. J. Syst. Evol. Microbiol.">
        <title>The Global Catalogue of Microorganisms (GCM) 10K type strain sequencing project: providing services to taxonomists for standard genome sequencing and annotation.</title>
        <authorList>
            <consortium name="The Broad Institute Genomics Platform"/>
            <consortium name="The Broad Institute Genome Sequencing Center for Infectious Disease"/>
            <person name="Wu L."/>
            <person name="Ma J."/>
        </authorList>
    </citation>
    <scope>NUCLEOTIDE SEQUENCE [LARGE SCALE GENOMIC DNA]</scope>
    <source>
        <strain evidence="3">JCM 16021</strain>
    </source>
</reference>
<accession>A0ABP5KHR0</accession>